<dbReference type="RefSeq" id="WP_179196410.1">
    <property type="nucleotide sequence ID" value="NZ_NBTY01000097.1"/>
</dbReference>
<protein>
    <submittedName>
        <fullName evidence="1">Mobile element protein</fullName>
    </submittedName>
</protein>
<reference evidence="1 2" key="1">
    <citation type="submission" date="2017-03" db="EMBL/GenBank/DDBJ databases">
        <title>Genome analysis of strain PAMC 26510.</title>
        <authorList>
            <person name="Oh H.-M."/>
            <person name="Yang J.-A."/>
        </authorList>
    </citation>
    <scope>NUCLEOTIDE SEQUENCE [LARGE SCALE GENOMIC DNA]</scope>
    <source>
        <strain evidence="1 2">PAMC 26510</strain>
    </source>
</reference>
<dbReference type="AlphaFoldDB" id="A0A242MSN9"/>
<evidence type="ECO:0000313" key="1">
    <source>
        <dbReference type="EMBL" id="OTP73788.1"/>
    </source>
</evidence>
<accession>A0A242MSN9</accession>
<sequence>MTQVDKKTRESHYRQTRIDRLTNELSVVKRLQFGRRSEQFTAEHLSLLDAPLMKT</sequence>
<name>A0A242MSN9_CABSO</name>
<gene>
    <name evidence="1" type="ORF">PAMC26510_18030</name>
</gene>
<proteinExistence type="predicted"/>
<organism evidence="1 2">
    <name type="scientific">Caballeronia sordidicola</name>
    <name type="common">Burkholderia sordidicola</name>
    <dbReference type="NCBI Taxonomy" id="196367"/>
    <lineage>
        <taxon>Bacteria</taxon>
        <taxon>Pseudomonadati</taxon>
        <taxon>Pseudomonadota</taxon>
        <taxon>Betaproteobacteria</taxon>
        <taxon>Burkholderiales</taxon>
        <taxon>Burkholderiaceae</taxon>
        <taxon>Caballeronia</taxon>
    </lineage>
</organism>
<dbReference type="EMBL" id="NBTY01000097">
    <property type="protein sequence ID" value="OTP73788.1"/>
    <property type="molecule type" value="Genomic_DNA"/>
</dbReference>
<dbReference type="Proteomes" id="UP000194546">
    <property type="component" value="Unassembled WGS sequence"/>
</dbReference>
<evidence type="ECO:0000313" key="2">
    <source>
        <dbReference type="Proteomes" id="UP000194546"/>
    </source>
</evidence>
<comment type="caution">
    <text evidence="1">The sequence shown here is derived from an EMBL/GenBank/DDBJ whole genome shotgun (WGS) entry which is preliminary data.</text>
</comment>